<reference evidence="1" key="1">
    <citation type="submission" date="2022-02" db="EMBL/GenBank/DDBJ databases">
        <authorList>
            <person name="Henning P.M."/>
            <person name="McCubbin A.G."/>
            <person name="Shore J.S."/>
        </authorList>
    </citation>
    <scope>NUCLEOTIDE SEQUENCE</scope>
    <source>
        <strain evidence="1">F60SS</strain>
        <tissue evidence="1">Leaves</tissue>
    </source>
</reference>
<dbReference type="Proteomes" id="UP001141552">
    <property type="component" value="Unassembled WGS sequence"/>
</dbReference>
<keyword evidence="2" id="KW-1185">Reference proteome</keyword>
<dbReference type="EMBL" id="JAKUCV010000262">
    <property type="protein sequence ID" value="KAJ4850653.1"/>
    <property type="molecule type" value="Genomic_DNA"/>
</dbReference>
<proteinExistence type="predicted"/>
<gene>
    <name evidence="1" type="ORF">Tsubulata_003893</name>
</gene>
<evidence type="ECO:0000313" key="2">
    <source>
        <dbReference type="Proteomes" id="UP001141552"/>
    </source>
</evidence>
<comment type="caution">
    <text evidence="1">The sequence shown here is derived from an EMBL/GenBank/DDBJ whole genome shotgun (WGS) entry which is preliminary data.</text>
</comment>
<dbReference type="AlphaFoldDB" id="A0A9Q0GI13"/>
<organism evidence="1 2">
    <name type="scientific">Turnera subulata</name>
    <dbReference type="NCBI Taxonomy" id="218843"/>
    <lineage>
        <taxon>Eukaryota</taxon>
        <taxon>Viridiplantae</taxon>
        <taxon>Streptophyta</taxon>
        <taxon>Embryophyta</taxon>
        <taxon>Tracheophyta</taxon>
        <taxon>Spermatophyta</taxon>
        <taxon>Magnoliopsida</taxon>
        <taxon>eudicotyledons</taxon>
        <taxon>Gunneridae</taxon>
        <taxon>Pentapetalae</taxon>
        <taxon>rosids</taxon>
        <taxon>fabids</taxon>
        <taxon>Malpighiales</taxon>
        <taxon>Passifloraceae</taxon>
        <taxon>Turnera</taxon>
    </lineage>
</organism>
<name>A0A9Q0GI13_9ROSI</name>
<reference evidence="1" key="2">
    <citation type="journal article" date="2023" name="Plants (Basel)">
        <title>Annotation of the Turnera subulata (Passifloraceae) Draft Genome Reveals the S-Locus Evolved after the Divergence of Turneroideae from Passifloroideae in a Stepwise Manner.</title>
        <authorList>
            <person name="Henning P.M."/>
            <person name="Roalson E.H."/>
            <person name="Mir W."/>
            <person name="McCubbin A.G."/>
            <person name="Shore J.S."/>
        </authorList>
    </citation>
    <scope>NUCLEOTIDE SEQUENCE</scope>
    <source>
        <strain evidence="1">F60SS</strain>
    </source>
</reference>
<evidence type="ECO:0000313" key="1">
    <source>
        <dbReference type="EMBL" id="KAJ4850653.1"/>
    </source>
</evidence>
<accession>A0A9Q0GI13</accession>
<protein>
    <submittedName>
        <fullName evidence="1">Uncharacterized protein</fullName>
    </submittedName>
</protein>
<sequence length="144" mass="16754">MNHLMAEPVADLEFTFDEIPQNKPLNFGGRNVWPQIAFFLVCLRNLFEVPDADVNGKIFVGRYCCRLLHRDIPGQDGGTITEWGTISERIIRYFRSHAPTPSELVRYLHRDYRNPVQFQQVPLEMHYPPEVVDSYEQAAAELFD</sequence>